<dbReference type="EMBL" id="GBXM01053526">
    <property type="protein sequence ID" value="JAH55051.1"/>
    <property type="molecule type" value="Transcribed_RNA"/>
</dbReference>
<evidence type="ECO:0000313" key="1">
    <source>
        <dbReference type="EMBL" id="JAH55051.1"/>
    </source>
</evidence>
<proteinExistence type="predicted"/>
<accession>A0A0E9TN73</accession>
<reference evidence="1" key="2">
    <citation type="journal article" date="2015" name="Fish Shellfish Immunol.">
        <title>Early steps in the European eel (Anguilla anguilla)-Vibrio vulnificus interaction in the gills: Role of the RtxA13 toxin.</title>
        <authorList>
            <person name="Callol A."/>
            <person name="Pajuelo D."/>
            <person name="Ebbesson L."/>
            <person name="Teles M."/>
            <person name="MacKenzie S."/>
            <person name="Amaro C."/>
        </authorList>
    </citation>
    <scope>NUCLEOTIDE SEQUENCE</scope>
</reference>
<sequence length="19" mass="2058">MLKPACALPLNGCVRQMLV</sequence>
<protein>
    <submittedName>
        <fullName evidence="1">Uncharacterized protein</fullName>
    </submittedName>
</protein>
<dbReference type="AlphaFoldDB" id="A0A0E9TN73"/>
<organism evidence="1">
    <name type="scientific">Anguilla anguilla</name>
    <name type="common">European freshwater eel</name>
    <name type="synonym">Muraena anguilla</name>
    <dbReference type="NCBI Taxonomy" id="7936"/>
    <lineage>
        <taxon>Eukaryota</taxon>
        <taxon>Metazoa</taxon>
        <taxon>Chordata</taxon>
        <taxon>Craniata</taxon>
        <taxon>Vertebrata</taxon>
        <taxon>Euteleostomi</taxon>
        <taxon>Actinopterygii</taxon>
        <taxon>Neopterygii</taxon>
        <taxon>Teleostei</taxon>
        <taxon>Anguilliformes</taxon>
        <taxon>Anguillidae</taxon>
        <taxon>Anguilla</taxon>
    </lineage>
</organism>
<reference evidence="1" key="1">
    <citation type="submission" date="2014-11" db="EMBL/GenBank/DDBJ databases">
        <authorList>
            <person name="Amaro Gonzalez C."/>
        </authorList>
    </citation>
    <scope>NUCLEOTIDE SEQUENCE</scope>
</reference>
<name>A0A0E9TN73_ANGAN</name>